<evidence type="ECO:0000313" key="13">
    <source>
        <dbReference type="EMBL" id="QHC02067.1"/>
    </source>
</evidence>
<dbReference type="RefSeq" id="WP_159547191.1">
    <property type="nucleotide sequence ID" value="NZ_CP047156.1"/>
</dbReference>
<dbReference type="Gene3D" id="3.40.50.620">
    <property type="entry name" value="HUPs"/>
    <property type="match status" value="1"/>
</dbReference>
<dbReference type="InterPro" id="IPR024909">
    <property type="entry name" value="Cys-tRNA/MSH_ligase"/>
</dbReference>
<dbReference type="GO" id="GO:0035446">
    <property type="term" value="F:cysteine-glucosaminylinositol ligase activity"/>
    <property type="evidence" value="ECO:0007669"/>
    <property type="project" value="UniProtKB-UniRule"/>
</dbReference>
<feature type="short sequence motif" description="'HIGH' region" evidence="10">
    <location>
        <begin position="45"/>
        <end position="55"/>
    </location>
</feature>
<dbReference type="AlphaFoldDB" id="A0A7L4YUH5"/>
<evidence type="ECO:0000256" key="4">
    <source>
        <dbReference type="ARBA" id="ARBA00022598"/>
    </source>
</evidence>
<dbReference type="SUPFAM" id="SSF52374">
    <property type="entry name" value="Nucleotidylyl transferase"/>
    <property type="match status" value="1"/>
</dbReference>
<evidence type="ECO:0000256" key="7">
    <source>
        <dbReference type="ARBA" id="ARBA00022833"/>
    </source>
</evidence>
<dbReference type="GO" id="GO:0004817">
    <property type="term" value="F:cysteine-tRNA ligase activity"/>
    <property type="evidence" value="ECO:0007669"/>
    <property type="project" value="TreeGrafter"/>
</dbReference>
<evidence type="ECO:0000256" key="8">
    <source>
        <dbReference type="ARBA" id="ARBA00022840"/>
    </source>
</evidence>
<feature type="binding site" evidence="10">
    <location>
        <begin position="248"/>
        <end position="250"/>
    </location>
    <ligand>
        <name>L-cysteinyl-5'-AMP</name>
        <dbReference type="ChEBI" id="CHEBI:144924"/>
    </ligand>
</feature>
<keyword evidence="5 10" id="KW-0479">Metal-binding</keyword>
<dbReference type="Proteomes" id="UP000463857">
    <property type="component" value="Chromosome"/>
</dbReference>
<feature type="binding site" evidence="10">
    <location>
        <position position="230"/>
    </location>
    <ligand>
        <name>Zn(2+)</name>
        <dbReference type="ChEBI" id="CHEBI:29105"/>
    </ligand>
</feature>
<dbReference type="GO" id="GO:0010125">
    <property type="term" value="P:mycothiol biosynthetic process"/>
    <property type="evidence" value="ECO:0007669"/>
    <property type="project" value="UniProtKB-UniRule"/>
</dbReference>
<dbReference type="EC" id="6.3.1.13" evidence="10"/>
<evidence type="ECO:0000256" key="1">
    <source>
        <dbReference type="ARBA" id="ARBA00003679"/>
    </source>
</evidence>
<dbReference type="PANTHER" id="PTHR10890:SF3">
    <property type="entry name" value="CYSTEINE--TRNA LIGASE, CYTOPLASMIC"/>
    <property type="match status" value="1"/>
</dbReference>
<feature type="binding site" evidence="10">
    <location>
        <begin position="81"/>
        <end position="83"/>
    </location>
    <ligand>
        <name>L-cysteinyl-5'-AMP</name>
        <dbReference type="ChEBI" id="CHEBI:144924"/>
    </ligand>
</feature>
<feature type="binding site" evidence="10">
    <location>
        <position position="226"/>
    </location>
    <ligand>
        <name>L-cysteinyl-5'-AMP</name>
        <dbReference type="ChEBI" id="CHEBI:144924"/>
    </ligand>
</feature>
<dbReference type="PRINTS" id="PR00983">
    <property type="entry name" value="TRNASYNTHCYS"/>
</dbReference>
<dbReference type="PANTHER" id="PTHR10890">
    <property type="entry name" value="CYSTEINYL-TRNA SYNTHETASE"/>
    <property type="match status" value="1"/>
</dbReference>
<feature type="domain" description="tRNA synthetases class I catalytic" evidence="12">
    <location>
        <begin position="36"/>
        <end position="336"/>
    </location>
</feature>
<keyword evidence="7 10" id="KW-0862">Zinc</keyword>
<feature type="binding site" evidence="10">
    <location>
        <position position="282"/>
    </location>
    <ligand>
        <name>L-cysteinyl-5'-AMP</name>
        <dbReference type="ChEBI" id="CHEBI:144924"/>
    </ligand>
</feature>
<dbReference type="GO" id="GO:0005524">
    <property type="term" value="F:ATP binding"/>
    <property type="evidence" value="ECO:0007669"/>
    <property type="project" value="UniProtKB-KW"/>
</dbReference>
<dbReference type="KEGG" id="eke:EK0264_18505"/>
<dbReference type="Pfam" id="PF01406">
    <property type="entry name" value="tRNA-synt_1e"/>
    <property type="match status" value="1"/>
</dbReference>
<dbReference type="HAMAP" id="MF_01697">
    <property type="entry name" value="MshC"/>
    <property type="match status" value="1"/>
</dbReference>
<proteinExistence type="inferred from homology"/>
<sequence>MQSWADVDVPQIEGTGPQLSLYDSASDEVRPSATGDRATMYVCGITPYDATHLGHAATYLAFDLVQRVWRDLGKQVDYVQNVTDVDDPLIERAARDEIPWEELAQRETDLFRSDMEALRILPPNDYLGAVETIPLVTDAVTKLLDDGAAYRLEDDSGDIYFDVSQAPRFGYVSRYDEATMDELFAERGGDPDREGKRHRLDPLLWKGERPGDPAWPTQLGSGRPGWHIECAAIALKYLGEQIDLQGGGADLRFPHHEMSVAHAEKVTGREPFADHYTQAGMIGYDGHKMSKSLGNLVRVSELTQAGTDPMAIRLALLHGHYRDDREWTEELLHDAEAQLARWRMAVSRDSASEAAPVIATLRERLADDLDTPGALAIIDAWVTAEGTDAAAPKEMSDAIDALLGIAL</sequence>
<comment type="cofactor">
    <cofactor evidence="10">
        <name>Zn(2+)</name>
        <dbReference type="ChEBI" id="CHEBI:29105"/>
    </cofactor>
    <text evidence="10">Binds 1 zinc ion per subunit.</text>
</comment>
<dbReference type="NCBIfam" id="TIGR03447">
    <property type="entry name" value="mycothiol_MshC"/>
    <property type="match status" value="1"/>
</dbReference>
<accession>A0A7L4YUH5</accession>
<dbReference type="OrthoDB" id="9815130at2"/>
<evidence type="ECO:0000256" key="5">
    <source>
        <dbReference type="ARBA" id="ARBA00022723"/>
    </source>
</evidence>
<dbReference type="GO" id="GO:0006423">
    <property type="term" value="P:cysteinyl-tRNA aminoacylation"/>
    <property type="evidence" value="ECO:0007669"/>
    <property type="project" value="TreeGrafter"/>
</dbReference>
<dbReference type="GO" id="GO:0005829">
    <property type="term" value="C:cytosol"/>
    <property type="evidence" value="ECO:0007669"/>
    <property type="project" value="TreeGrafter"/>
</dbReference>
<evidence type="ECO:0000256" key="6">
    <source>
        <dbReference type="ARBA" id="ARBA00022741"/>
    </source>
</evidence>
<dbReference type="Gene3D" id="1.20.120.640">
    <property type="entry name" value="Anticodon-binding domain of a subclass of class I aminoacyl-tRNA synthetases"/>
    <property type="match status" value="1"/>
</dbReference>
<dbReference type="InterPro" id="IPR032678">
    <property type="entry name" value="tRNA-synt_1_cat_dom"/>
</dbReference>
<feature type="short sequence motif" description="'KMSKS' region" evidence="10">
    <location>
        <begin position="288"/>
        <end position="292"/>
    </location>
</feature>
<dbReference type="InParanoid" id="A0A7L4YUH5"/>
<keyword evidence="6 10" id="KW-0547">Nucleotide-binding</keyword>
<evidence type="ECO:0000256" key="3">
    <source>
        <dbReference type="ARBA" id="ARBA00011245"/>
    </source>
</evidence>
<comment type="function">
    <text evidence="1 10">Catalyzes the ATP-dependent condensation of GlcN-Ins and L-cysteine to form L-Cys-GlcN-Ins.</text>
</comment>
<feature type="region of interest" description="Disordered" evidence="11">
    <location>
        <begin position="1"/>
        <end position="28"/>
    </location>
</feature>
<protein>
    <recommendedName>
        <fullName evidence="10">L-cysteine:1D-myo-inositol 2-amino-2-deoxy-alpha-D-glucopyranoside ligase</fullName>
        <shortName evidence="10">L-Cys:GlcN-Ins ligase</shortName>
        <ecNumber evidence="10">6.3.1.13</ecNumber>
    </recommendedName>
    <alternativeName>
        <fullName evidence="10">Mycothiol ligase</fullName>
        <shortName evidence="10">MSH ligase</shortName>
    </alternativeName>
</protein>
<name>A0A7L4YUH5_9ACTN</name>
<reference evidence="13 14" key="1">
    <citation type="journal article" date="2018" name="Int. J. Syst. Evol. Microbiol.">
        <title>Epidermidibacterium keratini gen. nov., sp. nov., a member of the family Sporichthyaceae, isolated from keratin epidermis.</title>
        <authorList>
            <person name="Lee D.G."/>
            <person name="Trujillo M.E."/>
            <person name="Kang S."/>
            <person name="Nam J.J."/>
            <person name="Kim Y.J."/>
        </authorList>
    </citation>
    <scope>NUCLEOTIDE SEQUENCE [LARGE SCALE GENOMIC DNA]</scope>
    <source>
        <strain evidence="13 14">EPI-7</strain>
    </source>
</reference>
<evidence type="ECO:0000313" key="14">
    <source>
        <dbReference type="Proteomes" id="UP000463857"/>
    </source>
</evidence>
<feature type="binding site" evidence="10">
    <location>
        <position position="255"/>
    </location>
    <ligand>
        <name>Zn(2+)</name>
        <dbReference type="ChEBI" id="CHEBI:29105"/>
    </ligand>
</feature>
<evidence type="ECO:0000256" key="11">
    <source>
        <dbReference type="SAM" id="MobiDB-lite"/>
    </source>
</evidence>
<comment type="subunit">
    <text evidence="3 10">Monomer.</text>
</comment>
<gene>
    <name evidence="10" type="primary">mshC</name>
    <name evidence="13" type="ORF">EK0264_18505</name>
</gene>
<evidence type="ECO:0000256" key="10">
    <source>
        <dbReference type="HAMAP-Rule" id="MF_01697"/>
    </source>
</evidence>
<feature type="binding site" evidence="10">
    <location>
        <position position="58"/>
    </location>
    <ligand>
        <name>L-cysteinyl-5'-AMP</name>
        <dbReference type="ChEBI" id="CHEBI:144924"/>
    </ligand>
</feature>
<evidence type="ECO:0000256" key="9">
    <source>
        <dbReference type="ARBA" id="ARBA00048350"/>
    </source>
</evidence>
<comment type="similarity">
    <text evidence="2 10">Belongs to the class-I aminoacyl-tRNA synthetase family. MshC subfamily.</text>
</comment>
<feature type="binding site" evidence="10">
    <location>
        <begin position="43"/>
        <end position="46"/>
    </location>
    <ligand>
        <name>L-cysteinyl-5'-AMP</name>
        <dbReference type="ChEBI" id="CHEBI:144924"/>
    </ligand>
</feature>
<feature type="short sequence motif" description="'ERGGDP' region" evidence="10">
    <location>
        <begin position="186"/>
        <end position="191"/>
    </location>
</feature>
<organism evidence="13 14">
    <name type="scientific">Epidermidibacterium keratini</name>
    <dbReference type="NCBI Taxonomy" id="1891644"/>
    <lineage>
        <taxon>Bacteria</taxon>
        <taxon>Bacillati</taxon>
        <taxon>Actinomycetota</taxon>
        <taxon>Actinomycetes</taxon>
        <taxon>Sporichthyales</taxon>
        <taxon>Sporichthyaceae</taxon>
        <taxon>Epidermidibacterium</taxon>
    </lineage>
</organism>
<dbReference type="GO" id="GO:0008270">
    <property type="term" value="F:zinc ion binding"/>
    <property type="evidence" value="ECO:0007669"/>
    <property type="project" value="UniProtKB-UniRule"/>
</dbReference>
<dbReference type="CDD" id="cd00672">
    <property type="entry name" value="CysRS_core"/>
    <property type="match status" value="1"/>
</dbReference>
<keyword evidence="8 10" id="KW-0067">ATP-binding</keyword>
<evidence type="ECO:0000259" key="12">
    <source>
        <dbReference type="Pfam" id="PF01406"/>
    </source>
</evidence>
<dbReference type="EMBL" id="CP047156">
    <property type="protein sequence ID" value="QHC02067.1"/>
    <property type="molecule type" value="Genomic_DNA"/>
</dbReference>
<dbReference type="InterPro" id="IPR017812">
    <property type="entry name" value="Mycothiol_ligase_MshC"/>
</dbReference>
<keyword evidence="14" id="KW-1185">Reference proteome</keyword>
<keyword evidence="4 10" id="KW-0436">Ligase</keyword>
<comment type="catalytic activity">
    <reaction evidence="9 10">
        <text>1D-myo-inositol 2-amino-2-deoxy-alpha-D-glucopyranoside + L-cysteine + ATP = 1D-myo-inositol 2-(L-cysteinylamino)-2-deoxy-alpha-D-glucopyranoside + AMP + diphosphate + H(+)</text>
        <dbReference type="Rhea" id="RHEA:26176"/>
        <dbReference type="ChEBI" id="CHEBI:15378"/>
        <dbReference type="ChEBI" id="CHEBI:30616"/>
        <dbReference type="ChEBI" id="CHEBI:33019"/>
        <dbReference type="ChEBI" id="CHEBI:35235"/>
        <dbReference type="ChEBI" id="CHEBI:58886"/>
        <dbReference type="ChEBI" id="CHEBI:58887"/>
        <dbReference type="ChEBI" id="CHEBI:456215"/>
        <dbReference type="EC" id="6.3.1.13"/>
    </reaction>
</comment>
<feature type="binding site" evidence="10">
    <location>
        <position position="43"/>
    </location>
    <ligand>
        <name>Zn(2+)</name>
        <dbReference type="ChEBI" id="CHEBI:29105"/>
    </ligand>
</feature>
<evidence type="ECO:0000256" key="2">
    <source>
        <dbReference type="ARBA" id="ARBA00007723"/>
    </source>
</evidence>
<dbReference type="InterPro" id="IPR014729">
    <property type="entry name" value="Rossmann-like_a/b/a_fold"/>
</dbReference>